<sequence length="326" mass="35693">MPARRCSLRRTHGGLAGGHGVCQRYSGAIHHRRSNFGGIGLISKIFIASTAVRFEEASGELLIPLLQIDMGGFELRFKALNTHCPTVPTQGSMTSAAWEIRCSETSNATFEFILSLGHQHPSPSTTNPITLTTTRYRSPSQTCEPSAAHASTKAHSGSSQTTRDSFGEHSSGDEVPDDQLIQNTADDQTSPKLKPFRFLDLAAELRDEVYESVAVDHPYFVPKCGDFKATSALFAVNRQVRDEFLSILENASDIRATVARYNFQHIVRSMNRLPEQHAKKLSASVGTSKKRNIVIALELPYATGDEKSQSTYTGGVVPNLHVETTC</sequence>
<keyword evidence="3" id="KW-1185">Reference proteome</keyword>
<organism evidence="2 3">
    <name type="scientific">Zymoseptoria tritici (strain ST99CH_3D7)</name>
    <dbReference type="NCBI Taxonomy" id="1276538"/>
    <lineage>
        <taxon>Eukaryota</taxon>
        <taxon>Fungi</taxon>
        <taxon>Dikarya</taxon>
        <taxon>Ascomycota</taxon>
        <taxon>Pezizomycotina</taxon>
        <taxon>Dothideomycetes</taxon>
        <taxon>Dothideomycetidae</taxon>
        <taxon>Mycosphaerellales</taxon>
        <taxon>Mycosphaerellaceae</taxon>
        <taxon>Zymoseptoria</taxon>
    </lineage>
</organism>
<feature type="compositionally biased region" description="Low complexity" evidence="1">
    <location>
        <begin position="121"/>
        <end position="134"/>
    </location>
</feature>
<reference evidence="2 3" key="1">
    <citation type="submission" date="2016-06" db="EMBL/GenBank/DDBJ databases">
        <authorList>
            <person name="Kjaerup R.B."/>
            <person name="Dalgaard T.S."/>
            <person name="Juul-Madsen H.R."/>
        </authorList>
    </citation>
    <scope>NUCLEOTIDE SEQUENCE [LARGE SCALE GENOMIC DNA]</scope>
</reference>
<evidence type="ECO:0000313" key="3">
    <source>
        <dbReference type="Proteomes" id="UP000215127"/>
    </source>
</evidence>
<protein>
    <submittedName>
        <fullName evidence="2">Uncharacterized protein</fullName>
    </submittedName>
</protein>
<gene>
    <name evidence="2" type="ORF">ZT3D7_G1731</name>
</gene>
<evidence type="ECO:0000313" key="2">
    <source>
        <dbReference type="EMBL" id="SMQ46585.1"/>
    </source>
</evidence>
<feature type="compositionally biased region" description="Polar residues" evidence="1">
    <location>
        <begin position="135"/>
        <end position="144"/>
    </location>
</feature>
<evidence type="ECO:0000256" key="1">
    <source>
        <dbReference type="SAM" id="MobiDB-lite"/>
    </source>
</evidence>
<proteinExistence type="predicted"/>
<dbReference type="AlphaFoldDB" id="A0A1X7RGQ5"/>
<dbReference type="EMBL" id="LT853692">
    <property type="protein sequence ID" value="SMQ46585.1"/>
    <property type="molecule type" value="Genomic_DNA"/>
</dbReference>
<name>A0A1X7RGQ5_ZYMT9</name>
<accession>A0A1X7RGQ5</accession>
<feature type="compositionally biased region" description="Polar residues" evidence="1">
    <location>
        <begin position="153"/>
        <end position="164"/>
    </location>
</feature>
<dbReference type="Proteomes" id="UP000215127">
    <property type="component" value="Chromosome 1"/>
</dbReference>
<feature type="region of interest" description="Disordered" evidence="1">
    <location>
        <begin position="120"/>
        <end position="178"/>
    </location>
</feature>